<evidence type="ECO:0000313" key="9">
    <source>
        <dbReference type="EMBL" id="GGH19367.1"/>
    </source>
</evidence>
<dbReference type="InterPro" id="IPR000515">
    <property type="entry name" value="MetI-like"/>
</dbReference>
<feature type="transmembrane region" description="Helical" evidence="7">
    <location>
        <begin position="129"/>
        <end position="147"/>
    </location>
</feature>
<evidence type="ECO:0000256" key="4">
    <source>
        <dbReference type="ARBA" id="ARBA00022692"/>
    </source>
</evidence>
<dbReference type="GO" id="GO:0005886">
    <property type="term" value="C:plasma membrane"/>
    <property type="evidence" value="ECO:0007669"/>
    <property type="project" value="UniProtKB-SubCell"/>
</dbReference>
<keyword evidence="4 7" id="KW-0812">Transmembrane</keyword>
<evidence type="ECO:0000313" key="10">
    <source>
        <dbReference type="Proteomes" id="UP000603912"/>
    </source>
</evidence>
<name>A0A917I6Y0_9HYPH</name>
<feature type="transmembrane region" description="Helical" evidence="7">
    <location>
        <begin position="91"/>
        <end position="117"/>
    </location>
</feature>
<dbReference type="SUPFAM" id="SSF161098">
    <property type="entry name" value="MetI-like"/>
    <property type="match status" value="1"/>
</dbReference>
<evidence type="ECO:0000256" key="2">
    <source>
        <dbReference type="ARBA" id="ARBA00022448"/>
    </source>
</evidence>
<comment type="subcellular location">
    <subcellularLocation>
        <location evidence="1 7">Cell membrane</location>
        <topology evidence="1 7">Multi-pass membrane protein</topology>
    </subcellularLocation>
</comment>
<dbReference type="Pfam" id="PF12911">
    <property type="entry name" value="OppC_N"/>
    <property type="match status" value="1"/>
</dbReference>
<feature type="transmembrane region" description="Helical" evidence="7">
    <location>
        <begin position="27"/>
        <end position="48"/>
    </location>
</feature>
<gene>
    <name evidence="9" type="primary">dppC</name>
    <name evidence="9" type="ORF">GCM10007036_22210</name>
</gene>
<dbReference type="PANTHER" id="PTHR43386:SF25">
    <property type="entry name" value="PEPTIDE ABC TRANSPORTER PERMEASE PROTEIN"/>
    <property type="match status" value="1"/>
</dbReference>
<dbReference type="AlphaFoldDB" id="A0A917I6Y0"/>
<dbReference type="GO" id="GO:0055085">
    <property type="term" value="P:transmembrane transport"/>
    <property type="evidence" value="ECO:0007669"/>
    <property type="project" value="InterPro"/>
</dbReference>
<organism evidence="9 10">
    <name type="scientific">Alsobacter metallidurans</name>
    <dbReference type="NCBI Taxonomy" id="340221"/>
    <lineage>
        <taxon>Bacteria</taxon>
        <taxon>Pseudomonadati</taxon>
        <taxon>Pseudomonadota</taxon>
        <taxon>Alphaproteobacteria</taxon>
        <taxon>Hyphomicrobiales</taxon>
        <taxon>Alsobacteraceae</taxon>
        <taxon>Alsobacter</taxon>
    </lineage>
</organism>
<dbReference type="InterPro" id="IPR050366">
    <property type="entry name" value="BP-dependent_transpt_permease"/>
</dbReference>
<dbReference type="InterPro" id="IPR035906">
    <property type="entry name" value="MetI-like_sf"/>
</dbReference>
<comment type="similarity">
    <text evidence="7">Belongs to the binding-protein-dependent transport system permease family.</text>
</comment>
<sequence>MSAAVMEPTVATRRASLGRALAQDPRATLGAALVLLAVVLAVAAPVLAPFDPELPDFTAILSGPSATHWFGTDDLGRDVLSRIIYGARASILVGVFSVVGALIVGAVAGLAAGFFGGWTDTLIMRVMDVVFAFPSILLALAITAVLGPSLQNAILAIAVVNLPVFARIARAQTMVVRELEYVDAQRALGFGPWAILARTIAPNIAAPLIVQGSLLFASAIITESYLSFLGLGVQPPAPTWGSMLRNAIGFLDMGPWLAWFPGLAIFVVVLGFNLLGDGLRDRFDPREVR</sequence>
<evidence type="ECO:0000256" key="1">
    <source>
        <dbReference type="ARBA" id="ARBA00004651"/>
    </source>
</evidence>
<keyword evidence="6 7" id="KW-0472">Membrane</keyword>
<keyword evidence="2 7" id="KW-0813">Transport</keyword>
<evidence type="ECO:0000259" key="8">
    <source>
        <dbReference type="PROSITE" id="PS50928"/>
    </source>
</evidence>
<dbReference type="Gene3D" id="1.10.3720.10">
    <property type="entry name" value="MetI-like"/>
    <property type="match status" value="1"/>
</dbReference>
<dbReference type="RefSeq" id="WP_188517841.1">
    <property type="nucleotide sequence ID" value="NZ_BMES01000002.1"/>
</dbReference>
<keyword evidence="3" id="KW-1003">Cell membrane</keyword>
<evidence type="ECO:0000256" key="7">
    <source>
        <dbReference type="RuleBase" id="RU363032"/>
    </source>
</evidence>
<keyword evidence="10" id="KW-1185">Reference proteome</keyword>
<protein>
    <submittedName>
        <fullName evidence="9">Peptide ABC transporter permease</fullName>
    </submittedName>
</protein>
<dbReference type="PROSITE" id="PS50928">
    <property type="entry name" value="ABC_TM1"/>
    <property type="match status" value="1"/>
</dbReference>
<reference evidence="9" key="2">
    <citation type="submission" date="2020-09" db="EMBL/GenBank/DDBJ databases">
        <authorList>
            <person name="Sun Q."/>
            <person name="Zhou Y."/>
        </authorList>
    </citation>
    <scope>NUCLEOTIDE SEQUENCE</scope>
    <source>
        <strain evidence="9">CGMCC 1.12214</strain>
    </source>
</reference>
<evidence type="ECO:0000256" key="3">
    <source>
        <dbReference type="ARBA" id="ARBA00022475"/>
    </source>
</evidence>
<accession>A0A917I6Y0</accession>
<feature type="transmembrane region" description="Helical" evidence="7">
    <location>
        <begin position="253"/>
        <end position="276"/>
    </location>
</feature>
<dbReference type="Proteomes" id="UP000603912">
    <property type="component" value="Unassembled WGS sequence"/>
</dbReference>
<evidence type="ECO:0000256" key="6">
    <source>
        <dbReference type="ARBA" id="ARBA00023136"/>
    </source>
</evidence>
<reference evidence="9" key="1">
    <citation type="journal article" date="2014" name="Int. J. Syst. Evol. Microbiol.">
        <title>Complete genome sequence of Corynebacterium casei LMG S-19264T (=DSM 44701T), isolated from a smear-ripened cheese.</title>
        <authorList>
            <consortium name="US DOE Joint Genome Institute (JGI-PGF)"/>
            <person name="Walter F."/>
            <person name="Albersmeier A."/>
            <person name="Kalinowski J."/>
            <person name="Ruckert C."/>
        </authorList>
    </citation>
    <scope>NUCLEOTIDE SEQUENCE</scope>
    <source>
        <strain evidence="9">CGMCC 1.12214</strain>
    </source>
</reference>
<feature type="transmembrane region" description="Helical" evidence="7">
    <location>
        <begin position="153"/>
        <end position="169"/>
    </location>
</feature>
<comment type="caution">
    <text evidence="9">The sequence shown here is derived from an EMBL/GenBank/DDBJ whole genome shotgun (WGS) entry which is preliminary data.</text>
</comment>
<feature type="domain" description="ABC transmembrane type-1" evidence="8">
    <location>
        <begin position="87"/>
        <end position="276"/>
    </location>
</feature>
<dbReference type="PANTHER" id="PTHR43386">
    <property type="entry name" value="OLIGOPEPTIDE TRANSPORT SYSTEM PERMEASE PROTEIN APPC"/>
    <property type="match status" value="1"/>
</dbReference>
<keyword evidence="5 7" id="KW-1133">Transmembrane helix</keyword>
<dbReference type="InterPro" id="IPR025966">
    <property type="entry name" value="OppC_N"/>
</dbReference>
<dbReference type="Pfam" id="PF00528">
    <property type="entry name" value="BPD_transp_1"/>
    <property type="match status" value="1"/>
</dbReference>
<proteinExistence type="inferred from homology"/>
<dbReference type="EMBL" id="BMES01000002">
    <property type="protein sequence ID" value="GGH19367.1"/>
    <property type="molecule type" value="Genomic_DNA"/>
</dbReference>
<dbReference type="CDD" id="cd06261">
    <property type="entry name" value="TM_PBP2"/>
    <property type="match status" value="1"/>
</dbReference>
<feature type="transmembrane region" description="Helical" evidence="7">
    <location>
        <begin position="208"/>
        <end position="233"/>
    </location>
</feature>
<evidence type="ECO:0000256" key="5">
    <source>
        <dbReference type="ARBA" id="ARBA00022989"/>
    </source>
</evidence>